<dbReference type="GO" id="GO:0005634">
    <property type="term" value="C:nucleus"/>
    <property type="evidence" value="ECO:0000318"/>
    <property type="project" value="GO_Central"/>
</dbReference>
<dbReference type="HOGENOM" id="CLU_028148_0_0_1"/>
<dbReference type="Pfam" id="PF12796">
    <property type="entry name" value="Ank_2"/>
    <property type="match status" value="1"/>
</dbReference>
<dbReference type="GO" id="GO:0000976">
    <property type="term" value="F:transcription cis-regulatory region binding"/>
    <property type="evidence" value="ECO:0000318"/>
    <property type="project" value="GO_Central"/>
</dbReference>
<dbReference type="OMA" id="MARRSIM"/>
<organism evidence="7">
    <name type="scientific">Selaginella moellendorffii</name>
    <name type="common">Spikemoss</name>
    <dbReference type="NCBI Taxonomy" id="88036"/>
    <lineage>
        <taxon>Eukaryota</taxon>
        <taxon>Viridiplantae</taxon>
        <taxon>Streptophyta</taxon>
        <taxon>Embryophyta</taxon>
        <taxon>Tracheophyta</taxon>
        <taxon>Lycopodiopsida</taxon>
        <taxon>Selaginellales</taxon>
        <taxon>Selaginellaceae</taxon>
        <taxon>Selaginella</taxon>
    </lineage>
</organism>
<evidence type="ECO:0000256" key="1">
    <source>
        <dbReference type="ARBA" id="ARBA00004906"/>
    </source>
</evidence>
<dbReference type="EMBL" id="GL377600">
    <property type="protein sequence ID" value="EFJ21264.1"/>
    <property type="molecule type" value="Genomic_DNA"/>
</dbReference>
<dbReference type="FunCoup" id="D8S3G9">
    <property type="interactions" value="154"/>
</dbReference>
<dbReference type="AlphaFoldDB" id="D8S3G9"/>
<name>D8S3G9_SELML</name>
<dbReference type="OrthoDB" id="45365at2759"/>
<feature type="repeat" description="ANK" evidence="3">
    <location>
        <begin position="283"/>
        <end position="315"/>
    </location>
</feature>
<evidence type="ECO:0000259" key="5">
    <source>
        <dbReference type="PROSITE" id="PS50097"/>
    </source>
</evidence>
<proteinExistence type="inferred from homology"/>
<dbReference type="GO" id="GO:0099402">
    <property type="term" value="P:plant organ development"/>
    <property type="evidence" value="ECO:0007669"/>
    <property type="project" value="InterPro"/>
</dbReference>
<evidence type="ECO:0000256" key="3">
    <source>
        <dbReference type="PROSITE-ProRule" id="PRU00023"/>
    </source>
</evidence>
<dbReference type="GO" id="GO:0006355">
    <property type="term" value="P:regulation of DNA-templated transcription"/>
    <property type="evidence" value="ECO:0000318"/>
    <property type="project" value="GO_Central"/>
</dbReference>
<dbReference type="InterPro" id="IPR036770">
    <property type="entry name" value="Ankyrin_rpt-contain_sf"/>
</dbReference>
<dbReference type="InterPro" id="IPR044284">
    <property type="entry name" value="NPR5/6"/>
</dbReference>
<comment type="pathway">
    <text evidence="1">Protein modification; protein ubiquitination.</text>
</comment>
<dbReference type="Gene3D" id="3.30.710.10">
    <property type="entry name" value="Potassium Channel Kv1.1, Chain A"/>
    <property type="match status" value="1"/>
</dbReference>
<dbReference type="InterPro" id="IPR002110">
    <property type="entry name" value="Ankyrin_rpt"/>
</dbReference>
<feature type="region of interest" description="Disordered" evidence="4">
    <location>
        <begin position="363"/>
        <end position="385"/>
    </location>
</feature>
<dbReference type="GO" id="GO:0009864">
    <property type="term" value="P:induced systemic resistance, jasmonic acid mediated signaling pathway"/>
    <property type="evidence" value="ECO:0000318"/>
    <property type="project" value="GO_Central"/>
</dbReference>
<dbReference type="eggNOG" id="KOG0504">
    <property type="taxonomic scope" value="Eukaryota"/>
</dbReference>
<comment type="similarity">
    <text evidence="2">Belongs to the plant 'ANKYRIN-BTB/POZ' family. 'NOOT-BOP-COCH-like' (NBCL) subfamily.</text>
</comment>
<dbReference type="CDD" id="cd18310">
    <property type="entry name" value="BTB_POZ_NPR_plant"/>
    <property type="match status" value="1"/>
</dbReference>
<keyword evidence="3" id="KW-0040">ANK repeat</keyword>
<dbReference type="InParanoid" id="D8S3G9"/>
<dbReference type="GeneID" id="9657578"/>
<protein>
    <submittedName>
        <fullName evidence="6">Uncharacterized protein BOP1-1</fullName>
    </submittedName>
</protein>
<dbReference type="PANTHER" id="PTHR46668">
    <property type="entry name" value="BTB/POZ DOMAIN AND ANKYRIN REPEAT-CONTAINING PROTEIN NH5.2"/>
    <property type="match status" value="1"/>
</dbReference>
<dbReference type="STRING" id="88036.D8S3G9"/>
<dbReference type="Proteomes" id="UP000001514">
    <property type="component" value="Unassembled WGS sequence"/>
</dbReference>
<dbReference type="Gene3D" id="1.25.40.20">
    <property type="entry name" value="Ankyrin repeat-containing domain"/>
    <property type="match status" value="1"/>
</dbReference>
<accession>D8S3G9</accession>
<evidence type="ECO:0000256" key="4">
    <source>
        <dbReference type="SAM" id="MobiDB-lite"/>
    </source>
</evidence>
<dbReference type="SMART" id="SM00225">
    <property type="entry name" value="BTB"/>
    <property type="match status" value="1"/>
</dbReference>
<dbReference type="Gramene" id="EFJ21264">
    <property type="protein sequence ID" value="EFJ21264"/>
    <property type="gene ID" value="SELMODRAFT_107813"/>
</dbReference>
<evidence type="ECO:0000313" key="6">
    <source>
        <dbReference type="EMBL" id="EFJ21264.1"/>
    </source>
</evidence>
<gene>
    <name evidence="6" type="primary">BOP1-1</name>
    <name evidence="6" type="ORF">SELMODRAFT_107813</name>
</gene>
<dbReference type="InterPro" id="IPR011333">
    <property type="entry name" value="SKP1/BTB/POZ_sf"/>
</dbReference>
<dbReference type="SUPFAM" id="SSF54695">
    <property type="entry name" value="POZ domain"/>
    <property type="match status" value="1"/>
</dbReference>
<dbReference type="PROSITE" id="PS50297">
    <property type="entry name" value="ANK_REP_REGION"/>
    <property type="match status" value="1"/>
</dbReference>
<dbReference type="PANTHER" id="PTHR46668:SF1">
    <property type="entry name" value="REGULATORY PROTEIN NPR5"/>
    <property type="match status" value="1"/>
</dbReference>
<dbReference type="PROSITE" id="PS50097">
    <property type="entry name" value="BTB"/>
    <property type="match status" value="1"/>
</dbReference>
<feature type="domain" description="BTB" evidence="5">
    <location>
        <begin position="25"/>
        <end position="95"/>
    </location>
</feature>
<dbReference type="InterPro" id="IPR000210">
    <property type="entry name" value="BTB/POZ_dom"/>
</dbReference>
<dbReference type="Pfam" id="PF00651">
    <property type="entry name" value="BTB"/>
    <property type="match status" value="1"/>
</dbReference>
<evidence type="ECO:0000313" key="7">
    <source>
        <dbReference type="Proteomes" id="UP000001514"/>
    </source>
</evidence>
<dbReference type="KEGG" id="smo:SELMODRAFT_107813"/>
<evidence type="ECO:0000256" key="2">
    <source>
        <dbReference type="ARBA" id="ARBA00044752"/>
    </source>
</evidence>
<dbReference type="SMART" id="SM00248">
    <property type="entry name" value="ANK"/>
    <property type="match status" value="2"/>
</dbReference>
<sequence>MNLEEPLKQLSSDLLNLLANGQAFSDVTFTVEGRPVYAHKCVLAARSQFFRMIFCSSEASQDIPGRPPIPVGIVGYDVFMLMLQFLYSGQLSLVPPHPTGCKEGACWHVYCRSAVDFALEALHAAQVFSIEQLSILVQRELAGIAEKASIEDVMRILAAARKQDLLHLWSVCSKLVAKSGLSSEVLRKHLPGEVVAEVEAIRQKCGYGFEAHSSDALDDQRTRRMQKALDSSDVELVRLMVMGEGLDLDKTLAIHYAVANCSRKVVKNLLELGAANVNMPGPDGRTPLHIAGELADPEMIAVLLDHHADPHSTTPTGATALNILQNLASEALAVGALTGVTADHNKLRLCLDLLESAAAVPASCSRDEDDSSSSMLTEQQQQRERRLPMMIGQPVSTPSSTQQSDPPTILMHQNYYPVISAKGTCQNSQQTSHQP</sequence>
<reference evidence="6 7" key="1">
    <citation type="journal article" date="2011" name="Science">
        <title>The Selaginella genome identifies genetic changes associated with the evolution of vascular plants.</title>
        <authorList>
            <person name="Banks J.A."/>
            <person name="Nishiyama T."/>
            <person name="Hasebe M."/>
            <person name="Bowman J.L."/>
            <person name="Gribskov M."/>
            <person name="dePamphilis C."/>
            <person name="Albert V.A."/>
            <person name="Aono N."/>
            <person name="Aoyama T."/>
            <person name="Ambrose B.A."/>
            <person name="Ashton N.W."/>
            <person name="Axtell M.J."/>
            <person name="Barker E."/>
            <person name="Barker M.S."/>
            <person name="Bennetzen J.L."/>
            <person name="Bonawitz N.D."/>
            <person name="Chapple C."/>
            <person name="Cheng C."/>
            <person name="Correa L.G."/>
            <person name="Dacre M."/>
            <person name="DeBarry J."/>
            <person name="Dreyer I."/>
            <person name="Elias M."/>
            <person name="Engstrom E.M."/>
            <person name="Estelle M."/>
            <person name="Feng L."/>
            <person name="Finet C."/>
            <person name="Floyd S.K."/>
            <person name="Frommer W.B."/>
            <person name="Fujita T."/>
            <person name="Gramzow L."/>
            <person name="Gutensohn M."/>
            <person name="Harholt J."/>
            <person name="Hattori M."/>
            <person name="Heyl A."/>
            <person name="Hirai T."/>
            <person name="Hiwatashi Y."/>
            <person name="Ishikawa M."/>
            <person name="Iwata M."/>
            <person name="Karol K.G."/>
            <person name="Koehler B."/>
            <person name="Kolukisaoglu U."/>
            <person name="Kubo M."/>
            <person name="Kurata T."/>
            <person name="Lalonde S."/>
            <person name="Li K."/>
            <person name="Li Y."/>
            <person name="Litt A."/>
            <person name="Lyons E."/>
            <person name="Manning G."/>
            <person name="Maruyama T."/>
            <person name="Michael T.P."/>
            <person name="Mikami K."/>
            <person name="Miyazaki S."/>
            <person name="Morinaga S."/>
            <person name="Murata T."/>
            <person name="Mueller-Roeber B."/>
            <person name="Nelson D.R."/>
            <person name="Obara M."/>
            <person name="Oguri Y."/>
            <person name="Olmstead R.G."/>
            <person name="Onodera N."/>
            <person name="Petersen B.L."/>
            <person name="Pils B."/>
            <person name="Prigge M."/>
            <person name="Rensing S.A."/>
            <person name="Riano-Pachon D.M."/>
            <person name="Roberts A.W."/>
            <person name="Sato Y."/>
            <person name="Scheller H.V."/>
            <person name="Schulz B."/>
            <person name="Schulz C."/>
            <person name="Shakirov E.V."/>
            <person name="Shibagaki N."/>
            <person name="Shinohara N."/>
            <person name="Shippen D.E."/>
            <person name="Soerensen I."/>
            <person name="Sotooka R."/>
            <person name="Sugimoto N."/>
            <person name="Sugita M."/>
            <person name="Sumikawa N."/>
            <person name="Tanurdzic M."/>
            <person name="Theissen G."/>
            <person name="Ulvskov P."/>
            <person name="Wakazuki S."/>
            <person name="Weng J.K."/>
            <person name="Willats W.W."/>
            <person name="Wipf D."/>
            <person name="Wolf P.G."/>
            <person name="Yang L."/>
            <person name="Zimmer A.D."/>
            <person name="Zhu Q."/>
            <person name="Mitros T."/>
            <person name="Hellsten U."/>
            <person name="Loque D."/>
            <person name="Otillar R."/>
            <person name="Salamov A."/>
            <person name="Schmutz J."/>
            <person name="Shapiro H."/>
            <person name="Lindquist E."/>
            <person name="Lucas S."/>
            <person name="Rokhsar D."/>
            <person name="Grigoriev I.V."/>
        </authorList>
    </citation>
    <scope>NUCLEOTIDE SEQUENCE [LARGE SCALE GENOMIC DNA]</scope>
</reference>
<dbReference type="PROSITE" id="PS50088">
    <property type="entry name" value="ANK_REPEAT"/>
    <property type="match status" value="1"/>
</dbReference>
<keyword evidence="7" id="KW-1185">Reference proteome</keyword>
<dbReference type="SUPFAM" id="SSF48403">
    <property type="entry name" value="Ankyrin repeat"/>
    <property type="match status" value="1"/>
</dbReference>